<evidence type="ECO:0000256" key="1">
    <source>
        <dbReference type="SAM" id="MobiDB-lite"/>
    </source>
</evidence>
<keyword evidence="3" id="KW-1185">Reference proteome</keyword>
<accession>A0A2Z7BK65</accession>
<organism evidence="2 3">
    <name type="scientific">Dorcoceras hygrometricum</name>
    <dbReference type="NCBI Taxonomy" id="472368"/>
    <lineage>
        <taxon>Eukaryota</taxon>
        <taxon>Viridiplantae</taxon>
        <taxon>Streptophyta</taxon>
        <taxon>Embryophyta</taxon>
        <taxon>Tracheophyta</taxon>
        <taxon>Spermatophyta</taxon>
        <taxon>Magnoliopsida</taxon>
        <taxon>eudicotyledons</taxon>
        <taxon>Gunneridae</taxon>
        <taxon>Pentapetalae</taxon>
        <taxon>asterids</taxon>
        <taxon>lamiids</taxon>
        <taxon>Lamiales</taxon>
        <taxon>Gesneriaceae</taxon>
        <taxon>Didymocarpoideae</taxon>
        <taxon>Trichosporeae</taxon>
        <taxon>Loxocarpinae</taxon>
        <taxon>Dorcoceras</taxon>
    </lineage>
</organism>
<evidence type="ECO:0000313" key="2">
    <source>
        <dbReference type="EMBL" id="KZV35012.1"/>
    </source>
</evidence>
<evidence type="ECO:0000313" key="3">
    <source>
        <dbReference type="Proteomes" id="UP000250235"/>
    </source>
</evidence>
<sequence length="132" mass="14517">MLGTETNTSRTLLPEPELNSVGKSQEPTHVVPQLLSLSGLYSTPNWYKNVGLEEGFPIEVTNSLHQNRSWFIPKTHQQTSKLVPAYTGLGTVYLNQLVTKLIPINPNSHAVASLLITHQSALTISAYNHASK</sequence>
<dbReference type="EMBL" id="KV005011">
    <property type="protein sequence ID" value="KZV35012.1"/>
    <property type="molecule type" value="Genomic_DNA"/>
</dbReference>
<feature type="compositionally biased region" description="Polar residues" evidence="1">
    <location>
        <begin position="1"/>
        <end position="11"/>
    </location>
</feature>
<dbReference type="AlphaFoldDB" id="A0A2Z7BK65"/>
<protein>
    <submittedName>
        <fullName evidence="2">Uncharacterized protein</fullName>
    </submittedName>
</protein>
<feature type="region of interest" description="Disordered" evidence="1">
    <location>
        <begin position="1"/>
        <end position="25"/>
    </location>
</feature>
<gene>
    <name evidence="2" type="ORF">F511_14931</name>
</gene>
<reference evidence="2 3" key="1">
    <citation type="journal article" date="2015" name="Proc. Natl. Acad. Sci. U.S.A.">
        <title>The resurrection genome of Boea hygrometrica: A blueprint for survival of dehydration.</title>
        <authorList>
            <person name="Xiao L."/>
            <person name="Yang G."/>
            <person name="Zhang L."/>
            <person name="Yang X."/>
            <person name="Zhao S."/>
            <person name="Ji Z."/>
            <person name="Zhou Q."/>
            <person name="Hu M."/>
            <person name="Wang Y."/>
            <person name="Chen M."/>
            <person name="Xu Y."/>
            <person name="Jin H."/>
            <person name="Xiao X."/>
            <person name="Hu G."/>
            <person name="Bao F."/>
            <person name="Hu Y."/>
            <person name="Wan P."/>
            <person name="Li L."/>
            <person name="Deng X."/>
            <person name="Kuang T."/>
            <person name="Xiang C."/>
            <person name="Zhu J.K."/>
            <person name="Oliver M.J."/>
            <person name="He Y."/>
        </authorList>
    </citation>
    <scope>NUCLEOTIDE SEQUENCE [LARGE SCALE GENOMIC DNA]</scope>
    <source>
        <strain evidence="3">cv. XS01</strain>
    </source>
</reference>
<proteinExistence type="predicted"/>
<name>A0A2Z7BK65_9LAMI</name>
<dbReference type="Proteomes" id="UP000250235">
    <property type="component" value="Unassembled WGS sequence"/>
</dbReference>